<comment type="subcellular location">
    <subcellularLocation>
        <location evidence="1">Endomembrane system</location>
        <topology evidence="1">Multi-pass membrane protein</topology>
    </subcellularLocation>
</comment>
<gene>
    <name evidence="8" type="ORF">BDK88_2796</name>
</gene>
<dbReference type="InterPro" id="IPR011020">
    <property type="entry name" value="HTTM-like"/>
</dbReference>
<keyword evidence="4 6" id="KW-0472">Membrane</keyword>
<dbReference type="PANTHER" id="PTHR39535">
    <property type="entry name" value="SPORULATION-DELAYING PROTEIN SDPB"/>
    <property type="match status" value="1"/>
</dbReference>
<feature type="domain" description="HTTM-like" evidence="7">
    <location>
        <begin position="25"/>
        <end position="309"/>
    </location>
</feature>
<dbReference type="AlphaFoldDB" id="A0A482Y678"/>
<dbReference type="GO" id="GO:0012505">
    <property type="term" value="C:endomembrane system"/>
    <property type="evidence" value="ECO:0007669"/>
    <property type="project" value="UniProtKB-SubCell"/>
</dbReference>
<feature type="transmembrane region" description="Helical" evidence="6">
    <location>
        <begin position="186"/>
        <end position="208"/>
    </location>
</feature>
<name>A0A482Y678_9EURY</name>
<evidence type="ECO:0000313" key="9">
    <source>
        <dbReference type="Proteomes" id="UP000291097"/>
    </source>
</evidence>
<feature type="transmembrane region" description="Helical" evidence="6">
    <location>
        <begin position="277"/>
        <end position="305"/>
    </location>
</feature>
<evidence type="ECO:0000259" key="7">
    <source>
        <dbReference type="SMART" id="SM00752"/>
    </source>
</evidence>
<comment type="caution">
    <text evidence="8">The sequence shown here is derived from an EMBL/GenBank/DDBJ whole genome shotgun (WGS) entry which is preliminary data.</text>
</comment>
<organism evidence="8 9">
    <name type="scientific">Natrinema hispanicum</name>
    <dbReference type="NCBI Taxonomy" id="392421"/>
    <lineage>
        <taxon>Archaea</taxon>
        <taxon>Methanobacteriati</taxon>
        <taxon>Methanobacteriota</taxon>
        <taxon>Stenosarchaea group</taxon>
        <taxon>Halobacteria</taxon>
        <taxon>Halobacteriales</taxon>
        <taxon>Natrialbaceae</taxon>
        <taxon>Natrinema</taxon>
    </lineage>
</organism>
<protein>
    <submittedName>
        <fullName evidence="8">Vitamin K-dependent gamma-carboxylase-like protein</fullName>
    </submittedName>
</protein>
<evidence type="ECO:0000256" key="3">
    <source>
        <dbReference type="ARBA" id="ARBA00022989"/>
    </source>
</evidence>
<evidence type="ECO:0000313" key="8">
    <source>
        <dbReference type="EMBL" id="RZV08722.1"/>
    </source>
</evidence>
<dbReference type="SMART" id="SM00752">
    <property type="entry name" value="HTTM"/>
    <property type="match status" value="1"/>
</dbReference>
<evidence type="ECO:0000256" key="6">
    <source>
        <dbReference type="SAM" id="Phobius"/>
    </source>
</evidence>
<accession>A0A482Y678</accession>
<feature type="transmembrane region" description="Helical" evidence="6">
    <location>
        <begin position="247"/>
        <end position="265"/>
    </location>
</feature>
<dbReference type="PANTHER" id="PTHR39535:SF2">
    <property type="entry name" value="HTTM DOMAIN-CONTAINING PROTEIN"/>
    <property type="match status" value="1"/>
</dbReference>
<proteinExistence type="predicted"/>
<sequence length="531" mass="57794">MSDSSSATSSVGRVRKRVHTAFEQHVGIDDRALAAFRLVLGSLLLFDVLHRSQYLETFYTDGGVLPRSLLFEQYAPAKYSIHALSGEPWLQIVLFGCAVVSATALLVGYRTRVATVCSVVLLFSVHFRNPFILNGADRLLRELLLLAVFLPLGNRWAIDALGGSGGDAALEHDTEPTARSGSDTRITTPATAAILVHIVVVFVNNAVLKATGDTWHSGEALGYALRLDHLTILLGDIVVNYPLALEAGTYVWTGLVTGAPLLLLLTGRLRIAYVSAFIAAVIGLAFSMAVGLFPAVLVGAFLLFLPPRVWDTLEHATAIAFNRVDVLERSISVIRGAADRVSQPSTVESVLSPATRRRAQQCWSLVLICVLAVVVLWNGALLGEVNGIEPVDSTVPDEYQWRMFAPDPSTSYGWYVVTGHVGDGEDIDVLRGSTYRADRPPDASDAFPGFRWRKYLHSLFDSDVRAERFSVVMCEHATAQTDASVANVTVTYTEQPITLEGETPPPETSTVVKRSCSRDRNAELRTVTTSR</sequence>
<dbReference type="EMBL" id="SHMP01000005">
    <property type="protein sequence ID" value="RZV08722.1"/>
    <property type="molecule type" value="Genomic_DNA"/>
</dbReference>
<dbReference type="InterPro" id="IPR052964">
    <property type="entry name" value="Sporulation_signal_mat"/>
</dbReference>
<reference evidence="8 9" key="1">
    <citation type="submission" date="2019-02" db="EMBL/GenBank/DDBJ databases">
        <title>Genomic Encyclopedia of Archaeal and Bacterial Type Strains, Phase II (KMG-II): from individual species to whole genera.</title>
        <authorList>
            <person name="Goeker M."/>
        </authorList>
    </citation>
    <scope>NUCLEOTIDE SEQUENCE [LARGE SCALE GENOMIC DNA]</scope>
    <source>
        <strain evidence="8 9">DSM 18328</strain>
    </source>
</reference>
<evidence type="ECO:0000256" key="2">
    <source>
        <dbReference type="ARBA" id="ARBA00022692"/>
    </source>
</evidence>
<evidence type="ECO:0000256" key="5">
    <source>
        <dbReference type="SAM" id="MobiDB-lite"/>
    </source>
</evidence>
<dbReference type="Proteomes" id="UP000291097">
    <property type="component" value="Unassembled WGS sequence"/>
</dbReference>
<evidence type="ECO:0000256" key="1">
    <source>
        <dbReference type="ARBA" id="ARBA00004127"/>
    </source>
</evidence>
<keyword evidence="2 6" id="KW-0812">Transmembrane</keyword>
<dbReference type="OrthoDB" id="327281at2157"/>
<keyword evidence="3 6" id="KW-1133">Transmembrane helix</keyword>
<feature type="region of interest" description="Disordered" evidence="5">
    <location>
        <begin position="497"/>
        <end position="531"/>
    </location>
</feature>
<evidence type="ECO:0000256" key="4">
    <source>
        <dbReference type="ARBA" id="ARBA00023136"/>
    </source>
</evidence>
<feature type="transmembrane region" description="Helical" evidence="6">
    <location>
        <begin position="88"/>
        <end position="107"/>
    </location>
</feature>
<dbReference type="RefSeq" id="WP_130500878.1">
    <property type="nucleotide sequence ID" value="NZ_SHMP01000005.1"/>
</dbReference>